<sequence>MSSSVSGEHPSSRRSPRRGLPEARGPGPGRRGAAVVGVDSGRIGEFRSRAPERGRRPDPAGELVARWRALGTWTTARVPSLLRRALSREESGAGPDDGARRLAA</sequence>
<dbReference type="Proteomes" id="UP000017052">
    <property type="component" value="Unassembled WGS sequence"/>
</dbReference>
<accession>U2RGE4</accession>
<evidence type="ECO:0000256" key="1">
    <source>
        <dbReference type="SAM" id="MobiDB-lite"/>
    </source>
</evidence>
<reference evidence="2" key="1">
    <citation type="submission" date="2013-08" db="EMBL/GenBank/DDBJ databases">
        <authorList>
            <person name="Durkin A.S."/>
            <person name="Haft D.R."/>
            <person name="McCorrison J."/>
            <person name="Torralba M."/>
            <person name="Gillis M."/>
            <person name="Haft D.H."/>
            <person name="Methe B."/>
            <person name="Sutton G."/>
            <person name="Nelson K.E."/>
        </authorList>
    </citation>
    <scope>NUCLEOTIDE SEQUENCE [LARGE SCALE GENOMIC DNA]</scope>
    <source>
        <strain evidence="2">F0233</strain>
    </source>
</reference>
<evidence type="ECO:0000313" key="3">
    <source>
        <dbReference type="Proteomes" id="UP000017052"/>
    </source>
</evidence>
<proteinExistence type="predicted"/>
<feature type="compositionally biased region" description="Low complexity" evidence="1">
    <location>
        <begin position="31"/>
        <end position="41"/>
    </location>
</feature>
<name>U2RGE4_9ACTN</name>
<evidence type="ECO:0000313" key="2">
    <source>
        <dbReference type="EMBL" id="ERK52618.1"/>
    </source>
</evidence>
<comment type="caution">
    <text evidence="2">The sequence shown here is derived from an EMBL/GenBank/DDBJ whole genome shotgun (WGS) entry which is preliminary data.</text>
</comment>
<dbReference type="EMBL" id="ACVN02000251">
    <property type="protein sequence ID" value="ERK52618.1"/>
    <property type="molecule type" value="Genomic_DNA"/>
</dbReference>
<feature type="region of interest" description="Disordered" evidence="1">
    <location>
        <begin position="1"/>
        <end position="61"/>
    </location>
</feature>
<feature type="compositionally biased region" description="Basic and acidic residues" evidence="1">
    <location>
        <begin position="42"/>
        <end position="59"/>
    </location>
</feature>
<feature type="region of interest" description="Disordered" evidence="1">
    <location>
        <begin position="85"/>
        <end position="104"/>
    </location>
</feature>
<dbReference type="AlphaFoldDB" id="U2RGE4"/>
<protein>
    <submittedName>
        <fullName evidence="2">Uncharacterized protein</fullName>
    </submittedName>
</protein>
<feature type="compositionally biased region" description="Basic and acidic residues" evidence="1">
    <location>
        <begin position="86"/>
        <end position="104"/>
    </location>
</feature>
<gene>
    <name evidence="2" type="ORF">HMPREF0682_0526</name>
</gene>
<keyword evidence="3" id="KW-1185">Reference proteome</keyword>
<organism evidence="2 3">
    <name type="scientific">Propionibacterium acidifaciens F0233</name>
    <dbReference type="NCBI Taxonomy" id="553198"/>
    <lineage>
        <taxon>Bacteria</taxon>
        <taxon>Bacillati</taxon>
        <taxon>Actinomycetota</taxon>
        <taxon>Actinomycetes</taxon>
        <taxon>Propionibacteriales</taxon>
        <taxon>Propionibacteriaceae</taxon>
        <taxon>Propionibacterium</taxon>
    </lineage>
</organism>